<name>A0A2M7PL23_9BACT</name>
<comment type="caution">
    <text evidence="2">The sequence shown here is derived from an EMBL/GenBank/DDBJ whole genome shotgun (WGS) entry which is preliminary data.</text>
</comment>
<accession>A0A2M7K5B2</accession>
<reference evidence="3 4" key="2">
    <citation type="submission" date="2017-09" db="EMBL/GenBank/DDBJ databases">
        <title>Depth-based differentiation of microbial function through sediment-hosted aquifers and enrichment of novel symbionts in the deep terrestrial subsurface.</title>
        <authorList>
            <person name="Probst A.J."/>
            <person name="Ladd B."/>
            <person name="Jarett J.K."/>
            <person name="Geller-Mcgrath D.E."/>
            <person name="Sieber C.M."/>
            <person name="Emerson J.B."/>
            <person name="Anantharaman K."/>
            <person name="Thomas B.C."/>
            <person name="Malmstrom R."/>
            <person name="Stieglmeier M."/>
            <person name="Klingl A."/>
            <person name="Woyke T."/>
            <person name="Ryan C.M."/>
            <person name="Banfield J.F."/>
        </authorList>
    </citation>
    <scope>NUCLEOTIDE SEQUENCE [LARGE SCALE GENOMIC DNA]</scope>
    <source>
        <strain evidence="2">CG_4_10_14_3_um_filter_34_13</strain>
    </source>
</reference>
<accession>A0A2M7PL23</accession>
<dbReference type="EMBL" id="PFIP01000168">
    <property type="protein sequence ID" value="PIX33304.1"/>
    <property type="molecule type" value="Genomic_DNA"/>
</dbReference>
<dbReference type="Proteomes" id="UP000230646">
    <property type="component" value="Unassembled WGS sequence"/>
</dbReference>
<protein>
    <submittedName>
        <fullName evidence="2">Uncharacterized protein</fullName>
    </submittedName>
</protein>
<gene>
    <name evidence="2" type="ORF">COZ07_10400</name>
    <name evidence="1" type="ORF">COZ58_08130</name>
</gene>
<evidence type="ECO:0000313" key="2">
    <source>
        <dbReference type="EMBL" id="PIY31104.1"/>
    </source>
</evidence>
<organism evidence="2 3">
    <name type="scientific">Candidatus Infernicultor aquiphilus</name>
    <dbReference type="NCBI Taxonomy" id="1805029"/>
    <lineage>
        <taxon>Bacteria</taxon>
        <taxon>Pseudomonadati</taxon>
        <taxon>Atribacterota</taxon>
        <taxon>Candidatus Phoenicimicrobiia</taxon>
        <taxon>Candidatus Pheonicimicrobiales</taxon>
        <taxon>Candidatus Phoenicimicrobiaceae</taxon>
        <taxon>Candidatus Infernicultor</taxon>
    </lineage>
</organism>
<dbReference type="RefSeq" id="WP_406608544.1">
    <property type="nucleotide sequence ID" value="NZ_PFKO01000384.1"/>
</dbReference>
<reference evidence="1" key="1">
    <citation type="submission" date="2017-09" db="EMBL/GenBank/DDBJ databases">
        <title>Depth-based differentiation of microbial function through sediment-hosted aquifers and enrichment of novel symbionts in the deep terrestrial subsurface.</title>
        <authorList>
            <person name="Probst A.J."/>
            <person name="Ladd B."/>
            <person name="Jarett J.K."/>
            <person name="Geller-Mcgrath D.E."/>
            <person name="Sieber C.M.K."/>
            <person name="Emerson J.B."/>
            <person name="Anantharaman K."/>
            <person name="Thomas B.C."/>
            <person name="Malmstrom R."/>
            <person name="Stieglmeier M."/>
            <person name="Klingl A."/>
            <person name="Woyke T."/>
            <person name="Ryan C.M."/>
            <person name="Banfield J.F."/>
        </authorList>
    </citation>
    <scope>NUCLEOTIDE SEQUENCE</scope>
    <source>
        <strain evidence="1">CG_4_8_14_3_um_filter_34_18</strain>
    </source>
</reference>
<sequence length="170" mass="18931">MTGCYEYNEGVLNGGIEGRIIKITWQEGDVKGPAVMVFTSDGEKFYGLWWSEGQVGEAGIWSGVNKSQEVGGCPHWAGGVQEQMAKDLSEFGRVRIYGINFDIDSKAIMVSPNQSHPTPRLSGWLRIGVWNWLKSKKDVGYIGIGKYFLLLNHLNSIIFLDSTINSILEK</sequence>
<evidence type="ECO:0000313" key="1">
    <source>
        <dbReference type="EMBL" id="PIX33304.1"/>
    </source>
</evidence>
<evidence type="ECO:0000313" key="3">
    <source>
        <dbReference type="Proteomes" id="UP000230646"/>
    </source>
</evidence>
<dbReference type="AlphaFoldDB" id="A0A2M7PL23"/>
<proteinExistence type="predicted"/>
<evidence type="ECO:0000313" key="4">
    <source>
        <dbReference type="Proteomes" id="UP000231493"/>
    </source>
</evidence>
<dbReference type="Proteomes" id="UP000231493">
    <property type="component" value="Unassembled WGS sequence"/>
</dbReference>
<dbReference type="EMBL" id="PFKO01000384">
    <property type="protein sequence ID" value="PIY31104.1"/>
    <property type="molecule type" value="Genomic_DNA"/>
</dbReference>